<evidence type="ECO:0000256" key="2">
    <source>
        <dbReference type="ARBA" id="ARBA00022692"/>
    </source>
</evidence>
<evidence type="ECO:0000313" key="7">
    <source>
        <dbReference type="Proteomes" id="UP000085678"/>
    </source>
</evidence>
<feature type="transmembrane region" description="Helical" evidence="5">
    <location>
        <begin position="197"/>
        <end position="216"/>
    </location>
</feature>
<dbReference type="RefSeq" id="XP_013393607.1">
    <property type="nucleotide sequence ID" value="XM_013538153.1"/>
</dbReference>
<dbReference type="InParanoid" id="A0A1S3I5S7"/>
<proteinExistence type="inferred from homology"/>
<dbReference type="GO" id="GO:0005794">
    <property type="term" value="C:Golgi apparatus"/>
    <property type="evidence" value="ECO:0007669"/>
    <property type="project" value="TreeGrafter"/>
</dbReference>
<feature type="region of interest" description="Disordered" evidence="6">
    <location>
        <begin position="1"/>
        <end position="79"/>
    </location>
</feature>
<keyword evidence="2 5" id="KW-0812">Transmembrane</keyword>
<dbReference type="Pfam" id="PF01027">
    <property type="entry name" value="Bax1-I"/>
    <property type="match status" value="1"/>
</dbReference>
<dbReference type="Proteomes" id="UP000085678">
    <property type="component" value="Unplaced"/>
</dbReference>
<dbReference type="PANTHER" id="PTHR23291:SF127">
    <property type="entry name" value="PROTEIN LIFEGUARD 1-LIKE"/>
    <property type="match status" value="1"/>
</dbReference>
<dbReference type="GO" id="GO:0005783">
    <property type="term" value="C:endoplasmic reticulum"/>
    <property type="evidence" value="ECO:0007669"/>
    <property type="project" value="TreeGrafter"/>
</dbReference>
<dbReference type="OrthoDB" id="7933078at2759"/>
<dbReference type="AlphaFoldDB" id="A0A1S3I5S7"/>
<organism evidence="7 8">
    <name type="scientific">Lingula anatina</name>
    <name type="common">Brachiopod</name>
    <name type="synonym">Lingula unguis</name>
    <dbReference type="NCBI Taxonomy" id="7574"/>
    <lineage>
        <taxon>Eukaryota</taxon>
        <taxon>Metazoa</taxon>
        <taxon>Spiralia</taxon>
        <taxon>Lophotrochozoa</taxon>
        <taxon>Brachiopoda</taxon>
        <taxon>Linguliformea</taxon>
        <taxon>Lingulata</taxon>
        <taxon>Lingulida</taxon>
        <taxon>Linguloidea</taxon>
        <taxon>Lingulidae</taxon>
        <taxon>Lingula</taxon>
    </lineage>
</organism>
<comment type="subcellular location">
    <subcellularLocation>
        <location evidence="1">Membrane</location>
        <topology evidence="1">Multi-pass membrane protein</topology>
    </subcellularLocation>
</comment>
<feature type="transmembrane region" description="Helical" evidence="5">
    <location>
        <begin position="255"/>
        <end position="284"/>
    </location>
</feature>
<feature type="transmembrane region" description="Helical" evidence="5">
    <location>
        <begin position="141"/>
        <end position="160"/>
    </location>
</feature>
<dbReference type="GO" id="GO:2001234">
    <property type="term" value="P:negative regulation of apoptotic signaling pathway"/>
    <property type="evidence" value="ECO:0007669"/>
    <property type="project" value="TreeGrafter"/>
</dbReference>
<evidence type="ECO:0000256" key="5">
    <source>
        <dbReference type="RuleBase" id="RU004379"/>
    </source>
</evidence>
<name>A0A1S3I5S7_LINAN</name>
<dbReference type="PANTHER" id="PTHR23291">
    <property type="entry name" value="BAX INHIBITOR-RELATED"/>
    <property type="match status" value="1"/>
</dbReference>
<keyword evidence="4 5" id="KW-0472">Membrane</keyword>
<feature type="transmembrane region" description="Helical" evidence="5">
    <location>
        <begin position="296"/>
        <end position="318"/>
    </location>
</feature>
<sequence length="322" mass="35133">MATAPPPPSYNDATNPGYGYSDPNAPNAGYAPVPLKEMDNAGQPPPPQPAGYGYGTGYAAPPPGGYSQPQPTGYAAPKPEDTSYTVEEEWAGQSFSDKAVRRNFIKKVYLILAAQLAVTFGIVCIFSLVEPVGLFVRHNIWLYWISYALFIILYIVLVCVREARRSFPANFICLAVFTLVFSYMTGTIASSYTTESVMIAAGITAAVCLAVSIFAIQTKIDFTLCSGLIFGLFMVLLFFGLSVMIVYLVTPVDYFAARVLSCVWGGLAALLFVLFLIVDTQLLFGGKKYSLSPEEYIFAALQLYLDIVYLFLIILSLFGGKK</sequence>
<feature type="transmembrane region" description="Helical" evidence="5">
    <location>
        <begin position="228"/>
        <end position="249"/>
    </location>
</feature>
<dbReference type="GO" id="GO:0016020">
    <property type="term" value="C:membrane"/>
    <property type="evidence" value="ECO:0007669"/>
    <property type="project" value="UniProtKB-SubCell"/>
</dbReference>
<evidence type="ECO:0000256" key="1">
    <source>
        <dbReference type="ARBA" id="ARBA00004141"/>
    </source>
</evidence>
<dbReference type="InterPro" id="IPR006214">
    <property type="entry name" value="Bax_inhibitor_1-related"/>
</dbReference>
<dbReference type="GeneID" id="106161254"/>
<reference evidence="8" key="1">
    <citation type="submission" date="2025-08" db="UniProtKB">
        <authorList>
            <consortium name="RefSeq"/>
        </authorList>
    </citation>
    <scope>IDENTIFICATION</scope>
    <source>
        <tissue evidence="8">Gonads</tissue>
    </source>
</reference>
<keyword evidence="3 5" id="KW-1133">Transmembrane helix</keyword>
<feature type="transmembrane region" description="Helical" evidence="5">
    <location>
        <begin position="108"/>
        <end position="129"/>
    </location>
</feature>
<keyword evidence="7" id="KW-1185">Reference proteome</keyword>
<gene>
    <name evidence="8" type="primary">LOC106161254</name>
</gene>
<evidence type="ECO:0000256" key="6">
    <source>
        <dbReference type="SAM" id="MobiDB-lite"/>
    </source>
</evidence>
<evidence type="ECO:0000256" key="4">
    <source>
        <dbReference type="ARBA" id="ARBA00023136"/>
    </source>
</evidence>
<dbReference type="CDD" id="cd10428">
    <property type="entry name" value="LFG_like"/>
    <property type="match status" value="1"/>
</dbReference>
<evidence type="ECO:0000313" key="8">
    <source>
        <dbReference type="RefSeq" id="XP_013393607.1"/>
    </source>
</evidence>
<accession>A0A1S3I5S7</accession>
<feature type="transmembrane region" description="Helical" evidence="5">
    <location>
        <begin position="167"/>
        <end position="185"/>
    </location>
</feature>
<dbReference type="KEGG" id="lak:106161254"/>
<comment type="similarity">
    <text evidence="5">Belongs to the BI1 family.</text>
</comment>
<protein>
    <submittedName>
        <fullName evidence="8">Protein lifeguard 3-like isoform X1</fullName>
    </submittedName>
</protein>
<evidence type="ECO:0000256" key="3">
    <source>
        <dbReference type="ARBA" id="ARBA00022989"/>
    </source>
</evidence>